<sequence length="115" mass="13111">MNPAKENNNNNNNKEKSASIIDITIPLDDNINTAYVNKIVKYEDLKRQVKNMYNLNKNNVNILPIVISTNGLVHKNTRENVKKLKISSPDFIVKKCQKSVILSTTSMLRKILAEE</sequence>
<proteinExistence type="predicted"/>
<evidence type="ECO:0000313" key="1">
    <source>
        <dbReference type="EMBL" id="CAG6680786.1"/>
    </source>
</evidence>
<dbReference type="EMBL" id="HBUF01253252">
    <property type="protein sequence ID" value="CAG6680786.1"/>
    <property type="molecule type" value="Transcribed_RNA"/>
</dbReference>
<accession>A0A8D8T8H0</accession>
<name>A0A8D8T8H0_9HEMI</name>
<protein>
    <submittedName>
        <fullName evidence="1">Uncharacterized protein</fullName>
    </submittedName>
</protein>
<reference evidence="1" key="1">
    <citation type="submission" date="2021-05" db="EMBL/GenBank/DDBJ databases">
        <authorList>
            <person name="Alioto T."/>
            <person name="Alioto T."/>
            <person name="Gomez Garrido J."/>
        </authorList>
    </citation>
    <scope>NUCLEOTIDE SEQUENCE</scope>
</reference>
<dbReference type="AlphaFoldDB" id="A0A8D8T8H0"/>
<organism evidence="1">
    <name type="scientific">Cacopsylla melanoneura</name>
    <dbReference type="NCBI Taxonomy" id="428564"/>
    <lineage>
        <taxon>Eukaryota</taxon>
        <taxon>Metazoa</taxon>
        <taxon>Ecdysozoa</taxon>
        <taxon>Arthropoda</taxon>
        <taxon>Hexapoda</taxon>
        <taxon>Insecta</taxon>
        <taxon>Pterygota</taxon>
        <taxon>Neoptera</taxon>
        <taxon>Paraneoptera</taxon>
        <taxon>Hemiptera</taxon>
        <taxon>Sternorrhyncha</taxon>
        <taxon>Psylloidea</taxon>
        <taxon>Psyllidae</taxon>
        <taxon>Psyllinae</taxon>
        <taxon>Cacopsylla</taxon>
    </lineage>
</organism>